<gene>
    <name evidence="1" type="ORF">SacxiDRAFT_3940</name>
</gene>
<keyword evidence="2" id="KW-1185">Reference proteome</keyword>
<name>I0V7M8_9PSEU</name>
<dbReference type="STRING" id="882086.SacxiDRAFT_3940"/>
<dbReference type="HOGENOM" id="CLU_713551_0_0_11"/>
<evidence type="ECO:0000313" key="2">
    <source>
        <dbReference type="Proteomes" id="UP000004691"/>
    </source>
</evidence>
<dbReference type="EMBL" id="JH636049">
    <property type="protein sequence ID" value="EID56131.1"/>
    <property type="molecule type" value="Genomic_DNA"/>
</dbReference>
<dbReference type="Proteomes" id="UP000004691">
    <property type="component" value="Unassembled WGS sequence"/>
</dbReference>
<dbReference type="Pfam" id="PF06224">
    <property type="entry name" value="AlkZ-like"/>
    <property type="match status" value="1"/>
</dbReference>
<proteinExistence type="predicted"/>
<reference evidence="1 2" key="1">
    <citation type="submission" date="2012-01" db="EMBL/GenBank/DDBJ databases">
        <title>Improved High-Quality Draft sequence of Saccharomonospora xinjiangensis XJ-54.</title>
        <authorList>
            <consortium name="US DOE Joint Genome Institute"/>
            <person name="Lucas S."/>
            <person name="Han J."/>
            <person name="Lapidus A."/>
            <person name="Cheng J.-F."/>
            <person name="Goodwin L."/>
            <person name="Pitluck S."/>
            <person name="Peters L."/>
            <person name="Mikhailova N."/>
            <person name="Teshima H."/>
            <person name="Detter J.C."/>
            <person name="Han C."/>
            <person name="Tapia R."/>
            <person name="Land M."/>
            <person name="Hauser L."/>
            <person name="Kyrpides N."/>
            <person name="Ivanova N."/>
            <person name="Pagani I."/>
            <person name="Brambilla E.-M."/>
            <person name="Klenk H.-P."/>
            <person name="Woyke T."/>
        </authorList>
    </citation>
    <scope>NUCLEOTIDE SEQUENCE [LARGE SCALE GENOMIC DNA]</scope>
    <source>
        <strain evidence="1 2">XJ-54</strain>
    </source>
</reference>
<dbReference type="PANTHER" id="PTHR38479">
    <property type="entry name" value="LMO0824 PROTEIN"/>
    <property type="match status" value="1"/>
</dbReference>
<sequence length="392" mass="42917">MRRIGADVRRALLGVRHRLTAPSAASCPVEVADSLVALHSSDPATVYLATWARTRAPEPEPLHRSLYDDRSLLRLIAMRRTVFVTSRAVAPLVLTSCSSDVANGQRRLLVTMLDQNGVEEPETFVDKARAAALAALSARGEATAAELAGDDPLLGTKLALSTGKRYESRQNVASRVLLLLSAEGLVVRGRPRGTWTSQQYRWATMRTWIGGDLPELPVAEAERELARRWLAAYGPATPEDLQWWTGWTKTRTKRVLTALRPEEVEVCGAQGIALASTPEPPAEVTPWAALLPGLDPTSMGWRHREWFLGEYGERLFDANGNAGPTVWWNGRVVGAWTQAANGDVVYRLLEDVGSEAVAAIDAEADRLTRALGGARLAPRARNRSPIERQLLE</sequence>
<dbReference type="AlphaFoldDB" id="I0V7M8"/>
<organism evidence="1 2">
    <name type="scientific">Saccharomonospora xinjiangensis XJ-54</name>
    <dbReference type="NCBI Taxonomy" id="882086"/>
    <lineage>
        <taxon>Bacteria</taxon>
        <taxon>Bacillati</taxon>
        <taxon>Actinomycetota</taxon>
        <taxon>Actinomycetes</taxon>
        <taxon>Pseudonocardiales</taxon>
        <taxon>Pseudonocardiaceae</taxon>
        <taxon>Saccharomonospora</taxon>
    </lineage>
</organism>
<dbReference type="RefSeq" id="WP_006240366.1">
    <property type="nucleotide sequence ID" value="NZ_JH636049.1"/>
</dbReference>
<dbReference type="eggNOG" id="COG3214">
    <property type="taxonomic scope" value="Bacteria"/>
</dbReference>
<evidence type="ECO:0000313" key="1">
    <source>
        <dbReference type="EMBL" id="EID56131.1"/>
    </source>
</evidence>
<evidence type="ECO:0008006" key="3">
    <source>
        <dbReference type="Google" id="ProtNLM"/>
    </source>
</evidence>
<dbReference type="InterPro" id="IPR009351">
    <property type="entry name" value="AlkZ-like"/>
</dbReference>
<accession>I0V7M8</accession>
<dbReference type="PANTHER" id="PTHR38479:SF2">
    <property type="entry name" value="WINGED HELIX DNA-BINDING DOMAIN-CONTAINING PROTEIN"/>
    <property type="match status" value="1"/>
</dbReference>
<protein>
    <recommendedName>
        <fullName evidence="3">Winged helix DNA-binding domain-containing protein</fullName>
    </recommendedName>
</protein>
<dbReference type="OrthoDB" id="9148135at2"/>